<dbReference type="RefSeq" id="WP_184597325.1">
    <property type="nucleotide sequence ID" value="NZ_JACHLI010000043.1"/>
</dbReference>
<accession>A0A7W7KRQ1</accession>
<dbReference type="AlphaFoldDB" id="A0A7W7KRQ1"/>
<sequence length="395" mass="44391">MDSAQQAQAEVPHYNGMIFFIPVSNLAEMFAGQTGLEKAFNEMRDKYPRMPTWKSIKTWIFGSKVTYPTRPTSLASLHVFNTALVDLPQDTAERPILWRPHSEWRGFLLGLPFRHEATRKFWLDRLEREYELAVRVFGDKKDQLSRLKLVAQDPLVEELGACGARRRMDALVASDDPAICDSPEIGFARMADGVSTAVRFIAWLVVDRSLARWEEMVAAGKEEDVLFLELLPELDAESGAWSRPLQRQLQVLSRDAGCPPYRSATSFLGSVWGSSLNACIKGRQKLLRNWEEERPVRPSKSSVNGLLASLGVYFGAGVIRADYHSERFRFAWAAGHLRQLLSDNGMPDAMIADVVAVYEQEYRLARRILGRSLSSGGTEQDSAGQMTWPASESSC</sequence>
<evidence type="ECO:0000256" key="1">
    <source>
        <dbReference type="SAM" id="MobiDB-lite"/>
    </source>
</evidence>
<name>A0A7W7KRQ1_PSENT</name>
<proteinExistence type="predicted"/>
<dbReference type="Proteomes" id="UP000566995">
    <property type="component" value="Unassembled WGS sequence"/>
</dbReference>
<reference evidence="2 3" key="1">
    <citation type="submission" date="2020-08" db="EMBL/GenBank/DDBJ databases">
        <title>Functional genomics of gut bacteria from endangered species of beetles.</title>
        <authorList>
            <person name="Carlos-Shanley C."/>
        </authorList>
    </citation>
    <scope>NUCLEOTIDE SEQUENCE [LARGE SCALE GENOMIC DNA]</scope>
    <source>
        <strain evidence="2 3">S00179</strain>
    </source>
</reference>
<feature type="region of interest" description="Disordered" evidence="1">
    <location>
        <begin position="374"/>
        <end position="395"/>
    </location>
</feature>
<dbReference type="EMBL" id="JACHLI010000043">
    <property type="protein sequence ID" value="MBB4867611.1"/>
    <property type="molecule type" value="Genomic_DNA"/>
</dbReference>
<gene>
    <name evidence="2" type="ORF">HNP46_006525</name>
</gene>
<evidence type="ECO:0000313" key="3">
    <source>
        <dbReference type="Proteomes" id="UP000566995"/>
    </source>
</evidence>
<organism evidence="2 3">
    <name type="scientific">Pseudomonas nitroreducens</name>
    <dbReference type="NCBI Taxonomy" id="46680"/>
    <lineage>
        <taxon>Bacteria</taxon>
        <taxon>Pseudomonadati</taxon>
        <taxon>Pseudomonadota</taxon>
        <taxon>Gammaproteobacteria</taxon>
        <taxon>Pseudomonadales</taxon>
        <taxon>Pseudomonadaceae</taxon>
        <taxon>Pseudomonas</taxon>
    </lineage>
</organism>
<protein>
    <submittedName>
        <fullName evidence="2">Uncharacterized protein</fullName>
    </submittedName>
</protein>
<evidence type="ECO:0000313" key="2">
    <source>
        <dbReference type="EMBL" id="MBB4867611.1"/>
    </source>
</evidence>
<comment type="caution">
    <text evidence="2">The sequence shown here is derived from an EMBL/GenBank/DDBJ whole genome shotgun (WGS) entry which is preliminary data.</text>
</comment>